<reference evidence="2 3" key="1">
    <citation type="submission" date="2018-06" db="EMBL/GenBank/DDBJ databases">
        <authorList>
            <consortium name="Pathogen Informatics"/>
            <person name="Doyle S."/>
        </authorList>
    </citation>
    <scope>NUCLEOTIDE SEQUENCE [LARGE SCALE GENOMIC DNA]</scope>
    <source>
        <strain evidence="2 3">NCTC10283</strain>
    </source>
</reference>
<keyword evidence="3" id="KW-1185">Reference proteome</keyword>
<keyword evidence="1" id="KW-0812">Transmembrane</keyword>
<keyword evidence="1" id="KW-0472">Membrane</keyword>
<evidence type="ECO:0000256" key="1">
    <source>
        <dbReference type="SAM" id="Phobius"/>
    </source>
</evidence>
<evidence type="ECO:0000313" key="2">
    <source>
        <dbReference type="EMBL" id="SSY70712.1"/>
    </source>
</evidence>
<evidence type="ECO:0008006" key="4">
    <source>
        <dbReference type="Google" id="ProtNLM"/>
    </source>
</evidence>
<feature type="transmembrane region" description="Helical" evidence="1">
    <location>
        <begin position="75"/>
        <end position="94"/>
    </location>
</feature>
<keyword evidence="1" id="KW-1133">Transmembrane helix</keyword>
<dbReference type="RefSeq" id="WP_034296624.1">
    <property type="nucleotide sequence ID" value="NZ_CP091519.2"/>
</dbReference>
<accession>A0A376BLS3</accession>
<sequence>MQKPSKFRVHAFLWHVVFSLCIAALSSTLVFWIWHPAPLAKAVGAGDIFLMMLAIDVILGPILTFAVAKEGKKSLKFDLSVIVFVQLAALIYGLHSLSLNRPVYIAFDVWRFEVVHANDITPDSLQQAQSPYNTLGWGKPQFVAVRPAANTEEKNARLFDELGGKGAPSTKVQLYQELDKSWDIINQEAFAVSQLTQFNPAETVDTVLKSYPNADKFVPLKAAREDMTVLINSKDKQIVKIVDLRPWK</sequence>
<gene>
    <name evidence="2" type="ORF">NCTC10283_00821</name>
</gene>
<feature type="transmembrane region" description="Helical" evidence="1">
    <location>
        <begin position="46"/>
        <end position="68"/>
    </location>
</feature>
<dbReference type="AlphaFoldDB" id="A0A376BLS3"/>
<proteinExistence type="predicted"/>
<feature type="transmembrane region" description="Helical" evidence="1">
    <location>
        <begin position="12"/>
        <end position="34"/>
    </location>
</feature>
<organism evidence="2 3">
    <name type="scientific">Alysiella crassa</name>
    <dbReference type="NCBI Taxonomy" id="153491"/>
    <lineage>
        <taxon>Bacteria</taxon>
        <taxon>Pseudomonadati</taxon>
        <taxon>Pseudomonadota</taxon>
        <taxon>Betaproteobacteria</taxon>
        <taxon>Neisseriales</taxon>
        <taxon>Neisseriaceae</taxon>
        <taxon>Alysiella</taxon>
    </lineage>
</organism>
<dbReference type="STRING" id="1120980.GCA_000745955_01243"/>
<name>A0A376BLS3_9NEIS</name>
<dbReference type="OrthoDB" id="8613597at2"/>
<protein>
    <recommendedName>
        <fullName evidence="4">Type IV pilin accessory protein</fullName>
    </recommendedName>
</protein>
<dbReference type="EMBL" id="UFSO01000002">
    <property type="protein sequence ID" value="SSY70712.1"/>
    <property type="molecule type" value="Genomic_DNA"/>
</dbReference>
<evidence type="ECO:0000313" key="3">
    <source>
        <dbReference type="Proteomes" id="UP000254209"/>
    </source>
</evidence>
<dbReference type="Proteomes" id="UP000254209">
    <property type="component" value="Unassembled WGS sequence"/>
</dbReference>
<dbReference type="NCBIfam" id="NF041437">
    <property type="entry name" value="TfpZ"/>
    <property type="match status" value="1"/>
</dbReference>
<dbReference type="InterPro" id="IPR047814">
    <property type="entry name" value="TfpX/TfpZ-like"/>
</dbReference>